<evidence type="ECO:0000256" key="1">
    <source>
        <dbReference type="ARBA" id="ARBA00001947"/>
    </source>
</evidence>
<dbReference type="InterPro" id="IPR011032">
    <property type="entry name" value="GroES-like_sf"/>
</dbReference>
<dbReference type="InterPro" id="IPR036291">
    <property type="entry name" value="NAD(P)-bd_dom_sf"/>
</dbReference>
<dbReference type="InterPro" id="IPR013149">
    <property type="entry name" value="ADH-like_C"/>
</dbReference>
<dbReference type="Gene3D" id="3.90.180.10">
    <property type="entry name" value="Medium-chain alcohol dehydrogenases, catalytic domain"/>
    <property type="match status" value="1"/>
</dbReference>
<gene>
    <name evidence="9" type="ORF">C7Y72_07705</name>
</gene>
<protein>
    <submittedName>
        <fullName evidence="9">Alcohol dehydrogenase</fullName>
    </submittedName>
</protein>
<accession>A0A2T4UJX7</accession>
<evidence type="ECO:0000256" key="4">
    <source>
        <dbReference type="ARBA" id="ARBA00022833"/>
    </source>
</evidence>
<dbReference type="InterPro" id="IPR020843">
    <property type="entry name" value="ER"/>
</dbReference>
<evidence type="ECO:0000256" key="6">
    <source>
        <dbReference type="ARBA" id="ARBA00023027"/>
    </source>
</evidence>
<dbReference type="CDD" id="cd08278">
    <property type="entry name" value="benzyl_alcohol_DH"/>
    <property type="match status" value="1"/>
</dbReference>
<reference evidence="9 10" key="1">
    <citation type="submission" date="2018-03" db="EMBL/GenBank/DDBJ databases">
        <title>Aquarubrobacter algicola gen. nov., sp. nov., a novel actinobacterium isolated from shallow eutrophic lake during the end of cyanobacterial harmful algal blooms.</title>
        <authorList>
            <person name="Chun S.J."/>
        </authorList>
    </citation>
    <scope>NUCLEOTIDE SEQUENCE [LARGE SCALE GENOMIC DNA]</scope>
    <source>
        <strain evidence="9 10">Seoho-28</strain>
    </source>
</reference>
<keyword evidence="6" id="KW-0520">NAD</keyword>
<keyword evidence="3 7" id="KW-0479">Metal-binding</keyword>
<sequence length="368" mass="38840">MPTTATAAILREVNEPLTLEEVQVSDPAEGEVLVKMVGAGICHTDATGIDGTIPLPLPSVLGHEGSGIVEAVGEGVTDLAPGDHVVLTFGHCGDCKYCSRDRPAYCEMFAPLNYFGTRMDGTVTMSQGDEDVHGCFFSQSSFSTYAIALATNAIKVDKDLPLELLGPLGCGIQTGSGTVLNALNPQQGDSIAIFGMGGVGLSGVMGAKLAGCEQIIAVDINDERLALARSLGATHTFNAKEHKDLVWDIMGVAAPGVDFALDAVGTNEVIRQALEVTRSPARIATVGFQGLQHDITIDQGHLLLGRELCGVIEGDANPKDFIPALTRHYADGEFPFDKLIKTYKFSEINEAFEAAHNGSVVKPVIVFD</sequence>
<keyword evidence="10" id="KW-1185">Reference proteome</keyword>
<keyword evidence="4 7" id="KW-0862">Zinc</keyword>
<name>A0A2T4UJX7_9ACTN</name>
<dbReference type="Pfam" id="PF00107">
    <property type="entry name" value="ADH_zinc_N"/>
    <property type="match status" value="1"/>
</dbReference>
<organism evidence="9 10">
    <name type="scientific">Paraconexibacter algicola</name>
    <dbReference type="NCBI Taxonomy" id="2133960"/>
    <lineage>
        <taxon>Bacteria</taxon>
        <taxon>Bacillati</taxon>
        <taxon>Actinomycetota</taxon>
        <taxon>Thermoleophilia</taxon>
        <taxon>Solirubrobacterales</taxon>
        <taxon>Paraconexibacteraceae</taxon>
        <taxon>Paraconexibacter</taxon>
    </lineage>
</organism>
<dbReference type="EMBL" id="PYYB01000001">
    <property type="protein sequence ID" value="PTL59539.1"/>
    <property type="molecule type" value="Genomic_DNA"/>
</dbReference>
<evidence type="ECO:0000256" key="2">
    <source>
        <dbReference type="ARBA" id="ARBA00008072"/>
    </source>
</evidence>
<dbReference type="InterPro" id="IPR013154">
    <property type="entry name" value="ADH-like_N"/>
</dbReference>
<dbReference type="RefSeq" id="WP_107568184.1">
    <property type="nucleotide sequence ID" value="NZ_PYYB01000001.1"/>
</dbReference>
<dbReference type="SMART" id="SM00829">
    <property type="entry name" value="PKS_ER"/>
    <property type="match status" value="1"/>
</dbReference>
<dbReference type="PANTHER" id="PTHR43880:SF12">
    <property type="entry name" value="ALCOHOL DEHYDROGENASE CLASS-3"/>
    <property type="match status" value="1"/>
</dbReference>
<dbReference type="Pfam" id="PF08240">
    <property type="entry name" value="ADH_N"/>
    <property type="match status" value="1"/>
</dbReference>
<evidence type="ECO:0000256" key="7">
    <source>
        <dbReference type="RuleBase" id="RU361277"/>
    </source>
</evidence>
<comment type="similarity">
    <text evidence="2 7">Belongs to the zinc-containing alcohol dehydrogenase family.</text>
</comment>
<dbReference type="SUPFAM" id="SSF51735">
    <property type="entry name" value="NAD(P)-binding Rossmann-fold domains"/>
    <property type="match status" value="1"/>
</dbReference>
<dbReference type="OrthoDB" id="334894at2"/>
<dbReference type="GO" id="GO:0046294">
    <property type="term" value="P:formaldehyde catabolic process"/>
    <property type="evidence" value="ECO:0007669"/>
    <property type="project" value="TreeGrafter"/>
</dbReference>
<dbReference type="Proteomes" id="UP000240739">
    <property type="component" value="Unassembled WGS sequence"/>
</dbReference>
<evidence type="ECO:0000256" key="5">
    <source>
        <dbReference type="ARBA" id="ARBA00023002"/>
    </source>
</evidence>
<dbReference type="FunFam" id="3.40.50.720:FF:000003">
    <property type="entry name" value="S-(hydroxymethyl)glutathione dehydrogenase"/>
    <property type="match status" value="1"/>
</dbReference>
<evidence type="ECO:0000256" key="3">
    <source>
        <dbReference type="ARBA" id="ARBA00022723"/>
    </source>
</evidence>
<feature type="domain" description="Enoyl reductase (ER)" evidence="8">
    <location>
        <begin position="12"/>
        <end position="365"/>
    </location>
</feature>
<dbReference type="GO" id="GO:0005829">
    <property type="term" value="C:cytosol"/>
    <property type="evidence" value="ECO:0007669"/>
    <property type="project" value="TreeGrafter"/>
</dbReference>
<dbReference type="GO" id="GO:0051903">
    <property type="term" value="F:S-(hydroxymethyl)glutathione dehydrogenase [NAD(P)+] activity"/>
    <property type="evidence" value="ECO:0007669"/>
    <property type="project" value="TreeGrafter"/>
</dbReference>
<comment type="cofactor">
    <cofactor evidence="1 7">
        <name>Zn(2+)</name>
        <dbReference type="ChEBI" id="CHEBI:29105"/>
    </cofactor>
</comment>
<keyword evidence="5" id="KW-0560">Oxidoreductase</keyword>
<evidence type="ECO:0000259" key="8">
    <source>
        <dbReference type="SMART" id="SM00829"/>
    </source>
</evidence>
<dbReference type="SUPFAM" id="SSF50129">
    <property type="entry name" value="GroES-like"/>
    <property type="match status" value="2"/>
</dbReference>
<dbReference type="PANTHER" id="PTHR43880">
    <property type="entry name" value="ALCOHOL DEHYDROGENASE"/>
    <property type="match status" value="1"/>
</dbReference>
<evidence type="ECO:0000313" key="10">
    <source>
        <dbReference type="Proteomes" id="UP000240739"/>
    </source>
</evidence>
<dbReference type="AlphaFoldDB" id="A0A2T4UJX7"/>
<dbReference type="Gene3D" id="3.40.50.720">
    <property type="entry name" value="NAD(P)-binding Rossmann-like Domain"/>
    <property type="match status" value="1"/>
</dbReference>
<dbReference type="PROSITE" id="PS00059">
    <property type="entry name" value="ADH_ZINC"/>
    <property type="match status" value="1"/>
</dbReference>
<evidence type="ECO:0000313" key="9">
    <source>
        <dbReference type="EMBL" id="PTL59539.1"/>
    </source>
</evidence>
<dbReference type="GO" id="GO:0008270">
    <property type="term" value="F:zinc ion binding"/>
    <property type="evidence" value="ECO:0007669"/>
    <property type="project" value="InterPro"/>
</dbReference>
<proteinExistence type="inferred from homology"/>
<comment type="caution">
    <text evidence="9">The sequence shown here is derived from an EMBL/GenBank/DDBJ whole genome shotgun (WGS) entry which is preliminary data.</text>
</comment>
<dbReference type="InterPro" id="IPR002328">
    <property type="entry name" value="ADH_Zn_CS"/>
</dbReference>